<evidence type="ECO:0000313" key="2">
    <source>
        <dbReference type="Proteomes" id="UP001519292"/>
    </source>
</evidence>
<evidence type="ECO:0000313" key="1">
    <source>
        <dbReference type="EMBL" id="MBP2058295.1"/>
    </source>
</evidence>
<reference evidence="1 2" key="1">
    <citation type="submission" date="2021-03" db="EMBL/GenBank/DDBJ databases">
        <title>Genomic Encyclopedia of Type Strains, Phase IV (KMG-IV): sequencing the most valuable type-strain genomes for metagenomic binning, comparative biology and taxonomic classification.</title>
        <authorList>
            <person name="Goeker M."/>
        </authorList>
    </citation>
    <scope>NUCLEOTIDE SEQUENCE [LARGE SCALE GENOMIC DNA]</scope>
    <source>
        <strain evidence="1 2">DSM 101872</strain>
    </source>
</reference>
<sequence>MEKRVKCSFVCMLKIYPKALKNVLKHSLSVSEHFSYVLIHNKQTYDYKLAAKNE</sequence>
<comment type="caution">
    <text evidence="1">The sequence shown here is derived from an EMBL/GenBank/DDBJ whole genome shotgun (WGS) entry which is preliminary data.</text>
</comment>
<dbReference type="EMBL" id="JAGGLU010000008">
    <property type="protein sequence ID" value="MBP2058295.1"/>
    <property type="molecule type" value="Genomic_DNA"/>
</dbReference>
<protein>
    <submittedName>
        <fullName evidence="1">Uncharacterized protein</fullName>
    </submittedName>
</protein>
<proteinExistence type="predicted"/>
<accession>A0ABS4MF25</accession>
<keyword evidence="2" id="KW-1185">Reference proteome</keyword>
<organism evidence="1 2">
    <name type="scientific">Lactobacillus colini</name>
    <dbReference type="NCBI Taxonomy" id="1819254"/>
    <lineage>
        <taxon>Bacteria</taxon>
        <taxon>Bacillati</taxon>
        <taxon>Bacillota</taxon>
        <taxon>Bacilli</taxon>
        <taxon>Lactobacillales</taxon>
        <taxon>Lactobacillaceae</taxon>
        <taxon>Lactobacillus</taxon>
    </lineage>
</organism>
<gene>
    <name evidence="1" type="ORF">J2Z60_001474</name>
</gene>
<dbReference type="Proteomes" id="UP001519292">
    <property type="component" value="Unassembled WGS sequence"/>
</dbReference>
<name>A0ABS4MF25_9LACO</name>